<feature type="transmembrane region" description="Helical" evidence="1">
    <location>
        <begin position="35"/>
        <end position="51"/>
    </location>
</feature>
<evidence type="ECO:0000313" key="3">
    <source>
        <dbReference type="Proteomes" id="UP000663879"/>
    </source>
</evidence>
<keyword evidence="1" id="KW-0472">Membrane</keyword>
<evidence type="ECO:0000313" key="2">
    <source>
        <dbReference type="EMBL" id="CAF1095952.1"/>
    </source>
</evidence>
<keyword evidence="1" id="KW-0812">Transmembrane</keyword>
<evidence type="ECO:0000256" key="1">
    <source>
        <dbReference type="SAM" id="Phobius"/>
    </source>
</evidence>
<name>A0A814NUE2_9BILA</name>
<sequence length="114" mass="12758">MKKLFLINSKLIDSILKGIDNPNIQKMAKMETAKTIGLCLITSTFIAGVNQSLDDPTKFNRKFLSFASALGGLNGLYFTYKYKHLKFSYVQFMVGISTSGISYVLANNYLKRGK</sequence>
<reference evidence="2" key="1">
    <citation type="submission" date="2021-02" db="EMBL/GenBank/DDBJ databases">
        <authorList>
            <person name="Nowell W R."/>
        </authorList>
    </citation>
    <scope>NUCLEOTIDE SEQUENCE</scope>
    <source>
        <strain evidence="2">Ploen Becks lab</strain>
    </source>
</reference>
<accession>A0A814NUE2</accession>
<protein>
    <submittedName>
        <fullName evidence="2">Uncharacterized protein</fullName>
    </submittedName>
</protein>
<organism evidence="2 3">
    <name type="scientific">Brachionus calyciflorus</name>
    <dbReference type="NCBI Taxonomy" id="104777"/>
    <lineage>
        <taxon>Eukaryota</taxon>
        <taxon>Metazoa</taxon>
        <taxon>Spiralia</taxon>
        <taxon>Gnathifera</taxon>
        <taxon>Rotifera</taxon>
        <taxon>Eurotatoria</taxon>
        <taxon>Monogononta</taxon>
        <taxon>Pseudotrocha</taxon>
        <taxon>Ploima</taxon>
        <taxon>Brachionidae</taxon>
        <taxon>Brachionus</taxon>
    </lineage>
</organism>
<feature type="transmembrane region" description="Helical" evidence="1">
    <location>
        <begin position="87"/>
        <end position="106"/>
    </location>
</feature>
<dbReference type="Proteomes" id="UP000663879">
    <property type="component" value="Unassembled WGS sequence"/>
</dbReference>
<feature type="transmembrane region" description="Helical" evidence="1">
    <location>
        <begin position="63"/>
        <end position="80"/>
    </location>
</feature>
<keyword evidence="3" id="KW-1185">Reference proteome</keyword>
<dbReference type="AlphaFoldDB" id="A0A814NUE2"/>
<dbReference type="EMBL" id="CAJNOC010007293">
    <property type="protein sequence ID" value="CAF1095952.1"/>
    <property type="molecule type" value="Genomic_DNA"/>
</dbReference>
<gene>
    <name evidence="2" type="ORF">OXX778_LOCUS20908</name>
</gene>
<comment type="caution">
    <text evidence="2">The sequence shown here is derived from an EMBL/GenBank/DDBJ whole genome shotgun (WGS) entry which is preliminary data.</text>
</comment>
<keyword evidence="1" id="KW-1133">Transmembrane helix</keyword>
<proteinExistence type="predicted"/>